<evidence type="ECO:0000313" key="2">
    <source>
        <dbReference type="Proteomes" id="UP000568022"/>
    </source>
</evidence>
<dbReference type="Proteomes" id="UP000568022">
    <property type="component" value="Unassembled WGS sequence"/>
</dbReference>
<organism evidence="1 2">
    <name type="scientific">Streptomyces griseoloalbus</name>
    <dbReference type="NCBI Taxonomy" id="67303"/>
    <lineage>
        <taxon>Bacteria</taxon>
        <taxon>Bacillati</taxon>
        <taxon>Actinomycetota</taxon>
        <taxon>Actinomycetes</taxon>
        <taxon>Kitasatosporales</taxon>
        <taxon>Streptomycetaceae</taxon>
        <taxon>Streptomyces</taxon>
    </lineage>
</organism>
<proteinExistence type="predicted"/>
<sequence length="78" mass="7974">MSRYRVAGSALALLAPAGCGTSYLDTDAGTAGIAANCAAVPVVAYEDVRVGDPVEFAGVPFKVSQITERAVRLTRTSA</sequence>
<gene>
    <name evidence="1" type="ORF">FHS32_000697</name>
</gene>
<dbReference type="AlphaFoldDB" id="A0A7W8BIC7"/>
<name>A0A7W8BIC7_9ACTN</name>
<dbReference type="EMBL" id="JACHJE010000002">
    <property type="protein sequence ID" value="MBB5123969.1"/>
    <property type="molecule type" value="Genomic_DNA"/>
</dbReference>
<accession>A0A7W8BIC7</accession>
<protein>
    <submittedName>
        <fullName evidence="1">Uncharacterized protein</fullName>
    </submittedName>
</protein>
<evidence type="ECO:0000313" key="1">
    <source>
        <dbReference type="EMBL" id="MBB5123969.1"/>
    </source>
</evidence>
<reference evidence="1 2" key="1">
    <citation type="submission" date="2020-08" db="EMBL/GenBank/DDBJ databases">
        <title>Genomic Encyclopedia of Type Strains, Phase III (KMG-III): the genomes of soil and plant-associated and newly described type strains.</title>
        <authorList>
            <person name="Whitman W."/>
        </authorList>
    </citation>
    <scope>NUCLEOTIDE SEQUENCE [LARGE SCALE GENOMIC DNA]</scope>
    <source>
        <strain evidence="1 2">CECT 3226</strain>
    </source>
</reference>
<keyword evidence="2" id="KW-1185">Reference proteome</keyword>
<comment type="caution">
    <text evidence="1">The sequence shown here is derived from an EMBL/GenBank/DDBJ whole genome shotgun (WGS) entry which is preliminary data.</text>
</comment>